<keyword evidence="6" id="KW-1185">Reference proteome</keyword>
<proteinExistence type="predicted"/>
<sequence length="130" mass="15080">MKQNKYFPVIYGIISALIAFIAVFFIAQRTFHFSLPMAILSAGIFAAFFYVLSYFRGHASYEIKAIVAKYHLTDEELAKITGMKASDFPIYHNKLQLIIPKRQWPRVLNALQEYDAKQQNKLKDQENNLD</sequence>
<keyword evidence="1" id="KW-1133">Transmembrane helix</keyword>
<evidence type="ECO:0000313" key="7">
    <source>
        <dbReference type="Proteomes" id="UP000663932"/>
    </source>
</evidence>
<dbReference type="EMBL" id="CP021427">
    <property type="protein sequence ID" value="ART98456.1"/>
    <property type="molecule type" value="Genomic_DNA"/>
</dbReference>
<evidence type="ECO:0000256" key="1">
    <source>
        <dbReference type="SAM" id="Phobius"/>
    </source>
</evidence>
<evidence type="ECO:0000313" key="4">
    <source>
        <dbReference type="EMBL" id="TQW15495.1"/>
    </source>
</evidence>
<dbReference type="Proteomes" id="UP000316012">
    <property type="component" value="Unassembled WGS sequence"/>
</dbReference>
<dbReference type="AlphaFoldDB" id="A0A133P6W0"/>
<dbReference type="Proteomes" id="UP000663932">
    <property type="component" value="Chromosome"/>
</dbReference>
<evidence type="ECO:0000313" key="3">
    <source>
        <dbReference type="EMBL" id="QTD67264.1"/>
    </source>
</evidence>
<feature type="transmembrane region" description="Helical" evidence="1">
    <location>
        <begin position="7"/>
        <end position="27"/>
    </location>
</feature>
<evidence type="ECO:0000313" key="2">
    <source>
        <dbReference type="EMBL" id="ART98456.1"/>
    </source>
</evidence>
<keyword evidence="1" id="KW-0472">Membrane</keyword>
<dbReference type="OrthoDB" id="2301173at2"/>
<dbReference type="STRING" id="324831.LGAS_1712"/>
<evidence type="ECO:0000313" key="5">
    <source>
        <dbReference type="Proteomes" id="UP000195798"/>
    </source>
</evidence>
<reference evidence="4 6" key="2">
    <citation type="submission" date="2019-04" db="EMBL/GenBank/DDBJ databases">
        <title>Lactobacillus gasseri 7171 assembly.</title>
        <authorList>
            <person name="Joris B.R."/>
            <person name="Giguere D."/>
        </authorList>
    </citation>
    <scope>NUCLEOTIDE SEQUENCE [LARGE SCALE GENOMIC DNA]</scope>
    <source>
        <strain evidence="4 6">7171</strain>
    </source>
</reference>
<reference evidence="3" key="3">
    <citation type="submission" date="2021-03" db="EMBL/GenBank/DDBJ databases">
        <title>Whole genome sequence of Lactobacillus gasseri HL75.</title>
        <authorList>
            <person name="Kim J.-M."/>
            <person name="Chung S.H."/>
            <person name="Kim J.-S."/>
        </authorList>
    </citation>
    <scope>NUCLEOTIDE SEQUENCE</scope>
    <source>
        <strain evidence="3">HL75</strain>
    </source>
</reference>
<keyword evidence="1" id="KW-0812">Transmembrane</keyword>
<dbReference type="Proteomes" id="UP000195798">
    <property type="component" value="Chromosome"/>
</dbReference>
<dbReference type="eggNOG" id="ENOG50309WR">
    <property type="taxonomic scope" value="Bacteria"/>
</dbReference>
<accession>A0A133P6W0</accession>
<reference evidence="2 5" key="1">
    <citation type="submission" date="2017-05" db="EMBL/GenBank/DDBJ databases">
        <authorList>
            <person name="Oh N.-S."/>
        </authorList>
    </citation>
    <scope>NUCLEOTIDE SEQUENCE [LARGE SCALE GENOMIC DNA]</scope>
    <source>
        <strain evidence="2 5">4M13</strain>
    </source>
</reference>
<protein>
    <submittedName>
        <fullName evidence="3">Uncharacterized protein</fullName>
    </submittedName>
</protein>
<dbReference type="EMBL" id="SRMD01000072">
    <property type="protein sequence ID" value="TQW15495.1"/>
    <property type="molecule type" value="Genomic_DNA"/>
</dbReference>
<gene>
    <name evidence="2" type="ORF">CCE30_05750</name>
    <name evidence="4" type="ORF">FIPPAONL_00796</name>
    <name evidence="3" type="ORF">J3E67_001717</name>
</gene>
<dbReference type="RefSeq" id="WP_003649972.1">
    <property type="nucleotide sequence ID" value="NZ_CABHMU010000033.1"/>
</dbReference>
<evidence type="ECO:0000313" key="6">
    <source>
        <dbReference type="Proteomes" id="UP000316012"/>
    </source>
</evidence>
<name>A0A133P6W0_LACGS</name>
<feature type="transmembrane region" description="Helical" evidence="1">
    <location>
        <begin position="33"/>
        <end position="55"/>
    </location>
</feature>
<dbReference type="EMBL" id="CP071801">
    <property type="protein sequence ID" value="QTD67264.1"/>
    <property type="molecule type" value="Genomic_DNA"/>
</dbReference>
<organism evidence="3 7">
    <name type="scientific">Lactobacillus gasseri</name>
    <dbReference type="NCBI Taxonomy" id="1596"/>
    <lineage>
        <taxon>Bacteria</taxon>
        <taxon>Bacillati</taxon>
        <taxon>Bacillota</taxon>
        <taxon>Bacilli</taxon>
        <taxon>Lactobacillales</taxon>
        <taxon>Lactobacillaceae</taxon>
        <taxon>Lactobacillus</taxon>
    </lineage>
</organism>